<evidence type="ECO:0000256" key="1">
    <source>
        <dbReference type="SAM" id="MobiDB-lite"/>
    </source>
</evidence>
<sequence>MDKNVHTPRGSEDNDDGTDDAQRAPLIVDIVVGEWTTNVRPPTVLPFNDPAADVQHTIVTGCRQPADFF</sequence>
<evidence type="ECO:0000313" key="2">
    <source>
        <dbReference type="EMBL" id="KAJ1369457.1"/>
    </source>
</evidence>
<protein>
    <submittedName>
        <fullName evidence="2">Uncharacterized protein</fullName>
    </submittedName>
</protein>
<feature type="compositionally biased region" description="Basic and acidic residues" evidence="1">
    <location>
        <begin position="1"/>
        <end position="12"/>
    </location>
</feature>
<accession>A0AAD5WGN8</accession>
<dbReference type="Proteomes" id="UP001196413">
    <property type="component" value="Unassembled WGS sequence"/>
</dbReference>
<comment type="caution">
    <text evidence="2">The sequence shown here is derived from an EMBL/GenBank/DDBJ whole genome shotgun (WGS) entry which is preliminary data.</text>
</comment>
<evidence type="ECO:0000313" key="3">
    <source>
        <dbReference type="Proteomes" id="UP001196413"/>
    </source>
</evidence>
<organism evidence="2 3">
    <name type="scientific">Parelaphostrongylus tenuis</name>
    <name type="common">Meningeal worm</name>
    <dbReference type="NCBI Taxonomy" id="148309"/>
    <lineage>
        <taxon>Eukaryota</taxon>
        <taxon>Metazoa</taxon>
        <taxon>Ecdysozoa</taxon>
        <taxon>Nematoda</taxon>
        <taxon>Chromadorea</taxon>
        <taxon>Rhabditida</taxon>
        <taxon>Rhabditina</taxon>
        <taxon>Rhabditomorpha</taxon>
        <taxon>Strongyloidea</taxon>
        <taxon>Metastrongylidae</taxon>
        <taxon>Parelaphostrongylus</taxon>
    </lineage>
</organism>
<dbReference type="AlphaFoldDB" id="A0AAD5WGN8"/>
<keyword evidence="3" id="KW-1185">Reference proteome</keyword>
<feature type="region of interest" description="Disordered" evidence="1">
    <location>
        <begin position="1"/>
        <end position="22"/>
    </location>
</feature>
<gene>
    <name evidence="2" type="ORF">KIN20_030924</name>
</gene>
<dbReference type="EMBL" id="JAHQIW010006564">
    <property type="protein sequence ID" value="KAJ1369457.1"/>
    <property type="molecule type" value="Genomic_DNA"/>
</dbReference>
<reference evidence="2" key="1">
    <citation type="submission" date="2021-06" db="EMBL/GenBank/DDBJ databases">
        <title>Parelaphostrongylus tenuis whole genome reference sequence.</title>
        <authorList>
            <person name="Garwood T.J."/>
            <person name="Larsen P.A."/>
            <person name="Fountain-Jones N.M."/>
            <person name="Garbe J.R."/>
            <person name="Macchietto M.G."/>
            <person name="Kania S.A."/>
            <person name="Gerhold R.W."/>
            <person name="Richards J.E."/>
            <person name="Wolf T.M."/>
        </authorList>
    </citation>
    <scope>NUCLEOTIDE SEQUENCE</scope>
    <source>
        <strain evidence="2">MNPRO001-30</strain>
        <tissue evidence="2">Meninges</tissue>
    </source>
</reference>
<name>A0AAD5WGN8_PARTN</name>
<proteinExistence type="predicted"/>